<feature type="domain" description="DUF676" evidence="4">
    <location>
        <begin position="130"/>
        <end position="243"/>
    </location>
</feature>
<comment type="similarity">
    <text evidence="1">Belongs to the putative lipase ROG1 family.</text>
</comment>
<dbReference type="Pfam" id="PF05057">
    <property type="entry name" value="DUF676"/>
    <property type="match status" value="3"/>
</dbReference>
<dbReference type="AlphaFoldDB" id="A0A8H3TSG2"/>
<accession>A0A8H3TSG2</accession>
<feature type="compositionally biased region" description="Polar residues" evidence="2">
    <location>
        <begin position="528"/>
        <end position="538"/>
    </location>
</feature>
<dbReference type="Proteomes" id="UP000620104">
    <property type="component" value="Unassembled WGS sequence"/>
</dbReference>
<feature type="domain" description="DUF676" evidence="4">
    <location>
        <begin position="7"/>
        <end position="110"/>
    </location>
</feature>
<gene>
    <name evidence="5" type="ORF">NliqN6_2695</name>
</gene>
<name>A0A8H3TSG2_9TREE</name>
<evidence type="ECO:0000256" key="3">
    <source>
        <dbReference type="SAM" id="Phobius"/>
    </source>
</evidence>
<feature type="domain" description="DUF676" evidence="4">
    <location>
        <begin position="656"/>
        <end position="761"/>
    </location>
</feature>
<dbReference type="SUPFAM" id="SSF53474">
    <property type="entry name" value="alpha/beta-Hydrolases"/>
    <property type="match status" value="1"/>
</dbReference>
<feature type="compositionally biased region" description="Polar residues" evidence="2">
    <location>
        <begin position="418"/>
        <end position="436"/>
    </location>
</feature>
<evidence type="ECO:0000256" key="1">
    <source>
        <dbReference type="ARBA" id="ARBA00007920"/>
    </source>
</evidence>
<dbReference type="EMBL" id="BLZA01000017">
    <property type="protein sequence ID" value="GHJ86293.1"/>
    <property type="molecule type" value="Genomic_DNA"/>
</dbReference>
<feature type="region of interest" description="Disordered" evidence="2">
    <location>
        <begin position="313"/>
        <end position="332"/>
    </location>
</feature>
<comment type="caution">
    <text evidence="5">The sequence shown here is derived from an EMBL/GenBank/DDBJ whole genome shotgun (WGS) entry which is preliminary data.</text>
</comment>
<dbReference type="InterPro" id="IPR007751">
    <property type="entry name" value="DUF676_lipase-like"/>
</dbReference>
<evidence type="ECO:0000256" key="2">
    <source>
        <dbReference type="SAM" id="MobiDB-lite"/>
    </source>
</evidence>
<keyword evidence="3" id="KW-0472">Membrane</keyword>
<keyword evidence="3" id="KW-1133">Transmembrane helix</keyword>
<feature type="region of interest" description="Disordered" evidence="2">
    <location>
        <begin position="408"/>
        <end position="593"/>
    </location>
</feature>
<feature type="compositionally biased region" description="Basic and acidic residues" evidence="2">
    <location>
        <begin position="475"/>
        <end position="497"/>
    </location>
</feature>
<proteinExistence type="inferred from homology"/>
<organism evidence="5 6">
    <name type="scientific">Naganishia liquefaciens</name>
    <dbReference type="NCBI Taxonomy" id="104408"/>
    <lineage>
        <taxon>Eukaryota</taxon>
        <taxon>Fungi</taxon>
        <taxon>Dikarya</taxon>
        <taxon>Basidiomycota</taxon>
        <taxon>Agaricomycotina</taxon>
        <taxon>Tremellomycetes</taxon>
        <taxon>Filobasidiales</taxon>
        <taxon>Filobasidiaceae</taxon>
        <taxon>Naganishia</taxon>
    </lineage>
</organism>
<dbReference type="InterPro" id="IPR029058">
    <property type="entry name" value="AB_hydrolase_fold"/>
</dbReference>
<evidence type="ECO:0000313" key="6">
    <source>
        <dbReference type="Proteomes" id="UP000620104"/>
    </source>
</evidence>
<feature type="compositionally biased region" description="Polar residues" evidence="2">
    <location>
        <begin position="555"/>
        <end position="566"/>
    </location>
</feature>
<evidence type="ECO:0000259" key="4">
    <source>
        <dbReference type="Pfam" id="PF05057"/>
    </source>
</evidence>
<dbReference type="InterPro" id="IPR044294">
    <property type="entry name" value="Lipase-like"/>
</dbReference>
<feature type="transmembrane region" description="Helical" evidence="3">
    <location>
        <begin position="628"/>
        <end position="647"/>
    </location>
</feature>
<feature type="transmembrane region" description="Helical" evidence="3">
    <location>
        <begin position="352"/>
        <end position="375"/>
    </location>
</feature>
<dbReference type="OrthoDB" id="273452at2759"/>
<feature type="compositionally biased region" description="Low complexity" evidence="2">
    <location>
        <begin position="498"/>
        <end position="507"/>
    </location>
</feature>
<dbReference type="PANTHER" id="PTHR12482">
    <property type="entry name" value="LIPASE ROG1-RELATED-RELATED"/>
    <property type="match status" value="1"/>
</dbReference>
<reference evidence="5" key="1">
    <citation type="submission" date="2020-07" db="EMBL/GenBank/DDBJ databases">
        <title>Draft Genome Sequence of a Deep-Sea Yeast, Naganishia (Cryptococcus) liquefaciens strain N6.</title>
        <authorList>
            <person name="Han Y.W."/>
            <person name="Kajitani R."/>
            <person name="Morimoto H."/>
            <person name="Parhat M."/>
            <person name="Tsubouchi H."/>
            <person name="Bakenova O."/>
            <person name="Ogata M."/>
            <person name="Argunhan B."/>
            <person name="Aoki R."/>
            <person name="Kajiwara S."/>
            <person name="Itoh T."/>
            <person name="Iwasaki H."/>
        </authorList>
    </citation>
    <scope>NUCLEOTIDE SEQUENCE</scope>
    <source>
        <strain evidence="5">N6</strain>
    </source>
</reference>
<dbReference type="PANTHER" id="PTHR12482:SF62">
    <property type="entry name" value="LIPASE ROG1-RELATED"/>
    <property type="match status" value="1"/>
</dbReference>
<keyword evidence="6" id="KW-1185">Reference proteome</keyword>
<keyword evidence="3" id="KW-0812">Transmembrane</keyword>
<feature type="compositionally biased region" description="Basic and acidic residues" evidence="2">
    <location>
        <begin position="582"/>
        <end position="593"/>
    </location>
</feature>
<protein>
    <recommendedName>
        <fullName evidence="4">DUF676 domain-containing protein</fullName>
    </recommendedName>
</protein>
<evidence type="ECO:0000313" key="5">
    <source>
        <dbReference type="EMBL" id="GHJ86293.1"/>
    </source>
</evidence>
<sequence>MHAQSPKSVHLVVLVHGLWGNPRHLAVAHEELQQANEHAIEKARQGGNVADIPDLHAIVAQGNEGTHTYDGIDVCASRVAKEIEREVRRIEKDGSRVVRDFSIMGYSVGGCKYFASDVRTHDTDAHATPVIARYAIAILHTRDPSFFTKHRPINFTTLAAPHVGIMKYRGRFWQWVAVKWGYSLLGRTGDQLYAWDTYSTKDERPLLEVMSDPEGIFIQTLNRFERIDIFANAVQDHTVTYPTGAINFDDPFVETPAKAAVSEEVVVETDEARIIQRWYTVPIQDGMEQRDRPAPSTVFRHLSTTISSVRRPDMSRALSSSRRQPKRMRLDAKRKQPSIFPPFLTFQSPFNWIFYALTPVFMPVFMVGVVVAFVIDSGRARRRAAAVSGSQSINETIATAVALAHQSQDRVGGELDWGTTSPGPASVRHSSLQTPGSMHMVRRRLNTAARSLSNGMIRRTTGFSPGSEPESDDEERIRLDDQWPETDTHPSESRRSSSAESTQSESTLINESPAGGDDGLGLMLGSIKNWTTGVPSGSQKDHVARPHSPIGSTAWPPSNRTVSTLADRTRYTDADPMPYPHPAHDPDASPKRPDLTVKKDVKLQLTDVQRRIIKNLNEGIDSQRLRKWLTWLPMVGNAHAAIVVSVIDMTIDVPTKVHLVVLVHGLWGNVRHLAAAREELLKVFDKNVENVSMRRGGHKLAELRVLVARGNEGTHTYDGIDVCGARVADEIQREIQIIEADSSRIVNHFSIMGYSVGGPVKAGHRLLGRTGDQLYAWDRYSSLDERPLLEVMSESGKTSFSDDLQRVLAEVFVSGRGDLHTGLNRFRRIDFFANAINDHTVTYPTSAIDYDDPFAPTTAGSSVLEEVVVETDKDLIVQRWHTAPVCGAKKSDDRGVYQACAYALTQKRAKAILCNHPQPTQKIDTSTEDRTRYTASKGTSYLHPAHDAADPIGNIRTRQRRDTRLELTDVQRRIIRNLNEGIDQRRWKKWLTWLPDVDNAHDAIAARDVYKFPEQECGRGILRRWAENTLQAEAETPERRADML</sequence>